<evidence type="ECO:0000259" key="1">
    <source>
        <dbReference type="Pfam" id="PF21762"/>
    </source>
</evidence>
<dbReference type="GeneID" id="19272704"/>
<proteinExistence type="predicted"/>
<keyword evidence="3" id="KW-1185">Reference proteome</keyword>
<dbReference type="HOGENOM" id="CLU_1225147_0_0_1"/>
<dbReference type="KEGG" id="pfy:PFICI_07691"/>
<dbReference type="RefSeq" id="XP_007834463.1">
    <property type="nucleotide sequence ID" value="XM_007836272.1"/>
</dbReference>
<name>W3X435_PESFW</name>
<reference evidence="3" key="1">
    <citation type="journal article" date="2015" name="BMC Genomics">
        <title>Genomic and transcriptomic analysis of the endophytic fungus Pestalotiopsis fici reveals its lifestyle and high potential for synthesis of natural products.</title>
        <authorList>
            <person name="Wang X."/>
            <person name="Zhang X."/>
            <person name="Liu L."/>
            <person name="Xiang M."/>
            <person name="Wang W."/>
            <person name="Sun X."/>
            <person name="Che Y."/>
            <person name="Guo L."/>
            <person name="Liu G."/>
            <person name="Guo L."/>
            <person name="Wang C."/>
            <person name="Yin W.B."/>
            <person name="Stadler M."/>
            <person name="Zhang X."/>
            <person name="Liu X."/>
        </authorList>
    </citation>
    <scope>NUCLEOTIDE SEQUENCE [LARGE SCALE GENOMIC DNA]</scope>
    <source>
        <strain evidence="3">W106-1 / CGMCC3.15140</strain>
    </source>
</reference>
<evidence type="ECO:0000313" key="2">
    <source>
        <dbReference type="EMBL" id="ETS80162.1"/>
    </source>
</evidence>
<dbReference type="OrthoDB" id="10447958at2759"/>
<dbReference type="AlphaFoldDB" id="W3X435"/>
<dbReference type="InterPro" id="IPR048519">
    <property type="entry name" value="Gfd2/YDR514C-like_C"/>
</dbReference>
<dbReference type="InParanoid" id="W3X435"/>
<organism evidence="2 3">
    <name type="scientific">Pestalotiopsis fici (strain W106-1 / CGMCC3.15140)</name>
    <dbReference type="NCBI Taxonomy" id="1229662"/>
    <lineage>
        <taxon>Eukaryota</taxon>
        <taxon>Fungi</taxon>
        <taxon>Dikarya</taxon>
        <taxon>Ascomycota</taxon>
        <taxon>Pezizomycotina</taxon>
        <taxon>Sordariomycetes</taxon>
        <taxon>Xylariomycetidae</taxon>
        <taxon>Amphisphaeriales</taxon>
        <taxon>Sporocadaceae</taxon>
        <taxon>Pestalotiopsis</taxon>
    </lineage>
</organism>
<dbReference type="EMBL" id="KI912113">
    <property type="protein sequence ID" value="ETS80162.1"/>
    <property type="molecule type" value="Genomic_DNA"/>
</dbReference>
<gene>
    <name evidence="2" type="ORF">PFICI_07691</name>
</gene>
<protein>
    <recommendedName>
        <fullName evidence="1">Gfd2/YDR514C-like C-terminal domain-containing protein</fullName>
    </recommendedName>
</protein>
<dbReference type="Pfam" id="PF21762">
    <property type="entry name" value="DEDDh_C"/>
    <property type="match status" value="1"/>
</dbReference>
<feature type="domain" description="Gfd2/YDR514C-like C-terminal" evidence="1">
    <location>
        <begin position="66"/>
        <end position="206"/>
    </location>
</feature>
<sequence>MSNWLNLITDWFQTKAKAEEKTLKTFERLWSGQEDGQRITFVSVVIQPSATSSCVIEDIGLSVWSKHILSENMSYHWHVQENFEIQTEDVVTFGNPDSFAFGKTQTITADDIKTVLDDWILSLSGQCDQLCLVIFGRESAKKLEKQWTSPSPVVLLDLEVLWRLRYGGQPHATFDEAASELGSFERATAMLDDAGNQAYYLLSVLRQLGGAEGPRGDFFPKLMDVE</sequence>
<dbReference type="Proteomes" id="UP000030651">
    <property type="component" value="Unassembled WGS sequence"/>
</dbReference>
<evidence type="ECO:0000313" key="3">
    <source>
        <dbReference type="Proteomes" id="UP000030651"/>
    </source>
</evidence>
<accession>W3X435</accession>